<dbReference type="HAMAP" id="MF_00218">
    <property type="entry name" value="URO_D"/>
    <property type="match status" value="1"/>
</dbReference>
<dbReference type="Pfam" id="PF01208">
    <property type="entry name" value="URO-D"/>
    <property type="match status" value="1"/>
</dbReference>
<comment type="caution">
    <text evidence="12">The sequence shown here is derived from an EMBL/GenBank/DDBJ whole genome shotgun (WGS) entry which is preliminary data.</text>
</comment>
<feature type="domain" description="Uroporphyrinogen decarboxylase (URO-D)" evidence="10">
    <location>
        <begin position="29"/>
        <end position="38"/>
    </location>
</feature>
<keyword evidence="6 7" id="KW-0627">Porphyrin biosynthesis</keyword>
<dbReference type="RefSeq" id="WP_376835661.1">
    <property type="nucleotide sequence ID" value="NZ_JBHLSW010000005.1"/>
</dbReference>
<evidence type="ECO:0000259" key="10">
    <source>
        <dbReference type="PROSITE" id="PS00906"/>
    </source>
</evidence>
<feature type="binding site" evidence="7">
    <location>
        <position position="218"/>
    </location>
    <ligand>
        <name>substrate</name>
    </ligand>
</feature>
<feature type="site" description="Transition state stabilizer" evidence="7">
    <location>
        <position position="84"/>
    </location>
</feature>
<dbReference type="SUPFAM" id="SSF51726">
    <property type="entry name" value="UROD/MetE-like"/>
    <property type="match status" value="1"/>
</dbReference>
<dbReference type="Gene3D" id="3.20.20.210">
    <property type="match status" value="1"/>
</dbReference>
<comment type="subunit">
    <text evidence="7">Homodimer.</text>
</comment>
<feature type="binding site" evidence="7">
    <location>
        <position position="333"/>
    </location>
    <ligand>
        <name>substrate</name>
    </ligand>
</feature>
<keyword evidence="13" id="KW-1185">Reference proteome</keyword>
<evidence type="ECO:0000256" key="5">
    <source>
        <dbReference type="ARBA" id="ARBA00023239"/>
    </source>
</evidence>
<sequence>MTSGLETVPTLGEAPFLKVLAGERQATPPVWFMRQAGRYLPEYRALRATAPDFIAFCLDPEKAAEATLQPMRRFPFSAAIVFADILLIPRALGQQVAFEAGEGPVLGPLPPVEAMAERSADAGGALSQVGETLSRVRAALPANRALIGFAGAPWTVATYMLDGGERAIGKGQRAEARDFAYREPEKVDAVLDVLVEATAHYLKMQADAGAQALKIFESWAEGLSDDLFDRLVLKPHQKLVARVRELGVTAPLIGFPRGSAAIAEHYARACDVQLVALDTACPLEVGRRVQAIKPIQGALDPLLLRAGGAALDRRVDQLLDAWAGGPYVFNLGHGILPDTPIAHVEQVLKRIGAE</sequence>
<evidence type="ECO:0000256" key="3">
    <source>
        <dbReference type="ARBA" id="ARBA00012288"/>
    </source>
</evidence>
<comment type="caution">
    <text evidence="7">Lacks conserved residue(s) required for the propagation of feature annotation.</text>
</comment>
<evidence type="ECO:0000256" key="4">
    <source>
        <dbReference type="ARBA" id="ARBA00022793"/>
    </source>
</evidence>
<comment type="similarity">
    <text evidence="2 7 9">Belongs to the uroporphyrinogen decarboxylase family.</text>
</comment>
<protein>
    <recommendedName>
        <fullName evidence="3 7">Uroporphyrinogen decarboxylase</fullName>
        <shortName evidence="7">UPD</shortName>
        <shortName evidence="7">URO-D</shortName>
        <ecNumber evidence="3 7">4.1.1.37</ecNumber>
    </recommendedName>
</protein>
<dbReference type="PROSITE" id="PS00906">
    <property type="entry name" value="UROD_1"/>
    <property type="match status" value="1"/>
</dbReference>
<comment type="subcellular location">
    <subcellularLocation>
        <location evidence="7">Cytoplasm</location>
    </subcellularLocation>
</comment>
<dbReference type="Proteomes" id="UP001589906">
    <property type="component" value="Unassembled WGS sequence"/>
</dbReference>
<dbReference type="PANTHER" id="PTHR21091">
    <property type="entry name" value="METHYLTETRAHYDROFOLATE:HOMOCYSTEINE METHYLTRANSFERASE RELATED"/>
    <property type="match status" value="1"/>
</dbReference>
<accession>A0ABV6R255</accession>
<feature type="binding site" evidence="7">
    <location>
        <begin position="34"/>
        <end position="38"/>
    </location>
    <ligand>
        <name>substrate</name>
    </ligand>
</feature>
<dbReference type="CDD" id="cd00717">
    <property type="entry name" value="URO-D"/>
    <property type="match status" value="1"/>
</dbReference>
<comment type="function">
    <text evidence="7">Catalyzes the decarboxylation of four acetate groups of uroporphyrinogen-III to yield coproporphyrinogen-III.</text>
</comment>
<gene>
    <name evidence="7 12" type="primary">hemE</name>
    <name evidence="12" type="ORF">ACFFGE_07390</name>
</gene>
<dbReference type="NCBIfam" id="TIGR01464">
    <property type="entry name" value="hemE"/>
    <property type="match status" value="1"/>
</dbReference>
<organism evidence="12 13">
    <name type="scientific">Brevundimonas balnearis</name>
    <dbReference type="NCBI Taxonomy" id="1572858"/>
    <lineage>
        <taxon>Bacteria</taxon>
        <taxon>Pseudomonadati</taxon>
        <taxon>Pseudomonadota</taxon>
        <taxon>Alphaproteobacteria</taxon>
        <taxon>Caulobacterales</taxon>
        <taxon>Caulobacteraceae</taxon>
        <taxon>Brevundimonas</taxon>
    </lineage>
</organism>
<comment type="catalytic activity">
    <reaction evidence="7 8">
        <text>uroporphyrinogen III + 4 H(+) = coproporphyrinogen III + 4 CO2</text>
        <dbReference type="Rhea" id="RHEA:19865"/>
        <dbReference type="ChEBI" id="CHEBI:15378"/>
        <dbReference type="ChEBI" id="CHEBI:16526"/>
        <dbReference type="ChEBI" id="CHEBI:57308"/>
        <dbReference type="ChEBI" id="CHEBI:57309"/>
        <dbReference type="EC" id="4.1.1.37"/>
    </reaction>
</comment>
<dbReference type="InterPro" id="IPR006361">
    <property type="entry name" value="Uroporphyrinogen_deCO2ase_HemE"/>
</dbReference>
<keyword evidence="5 7" id="KW-0456">Lyase</keyword>
<feature type="domain" description="Uroporphyrinogen decarboxylase (URO-D)" evidence="11">
    <location>
        <begin position="147"/>
        <end position="163"/>
    </location>
</feature>
<evidence type="ECO:0000256" key="2">
    <source>
        <dbReference type="ARBA" id="ARBA00009935"/>
    </source>
</evidence>
<feature type="binding site" evidence="7">
    <location>
        <position position="84"/>
    </location>
    <ligand>
        <name>substrate</name>
    </ligand>
</feature>
<name>A0ABV6R255_9CAUL</name>
<evidence type="ECO:0000313" key="13">
    <source>
        <dbReference type="Proteomes" id="UP001589906"/>
    </source>
</evidence>
<evidence type="ECO:0000313" key="12">
    <source>
        <dbReference type="EMBL" id="MFC0633700.1"/>
    </source>
</evidence>
<dbReference type="InterPro" id="IPR000257">
    <property type="entry name" value="Uroporphyrinogen_deCOase"/>
</dbReference>
<comment type="pathway">
    <text evidence="1 7 8">Porphyrin-containing compound metabolism; protoporphyrin-IX biosynthesis; coproporphyrinogen-III from 5-aminolevulinate: step 4/4.</text>
</comment>
<feature type="binding site" evidence="7">
    <location>
        <position position="159"/>
    </location>
    <ligand>
        <name>substrate</name>
    </ligand>
</feature>
<dbReference type="GO" id="GO:0004853">
    <property type="term" value="F:uroporphyrinogen decarboxylase activity"/>
    <property type="evidence" value="ECO:0007669"/>
    <property type="project" value="UniProtKB-EC"/>
</dbReference>
<evidence type="ECO:0000256" key="7">
    <source>
        <dbReference type="HAMAP-Rule" id="MF_00218"/>
    </source>
</evidence>
<evidence type="ECO:0000256" key="8">
    <source>
        <dbReference type="RuleBase" id="RU000554"/>
    </source>
</evidence>
<dbReference type="EC" id="4.1.1.37" evidence="3 7"/>
<dbReference type="PANTHER" id="PTHR21091:SF169">
    <property type="entry name" value="UROPORPHYRINOGEN DECARBOXYLASE"/>
    <property type="match status" value="1"/>
</dbReference>
<keyword evidence="4 7" id="KW-0210">Decarboxylase</keyword>
<evidence type="ECO:0000259" key="11">
    <source>
        <dbReference type="PROSITE" id="PS00907"/>
    </source>
</evidence>
<proteinExistence type="inferred from homology"/>
<dbReference type="PROSITE" id="PS00907">
    <property type="entry name" value="UROD_2"/>
    <property type="match status" value="1"/>
</dbReference>
<keyword evidence="7" id="KW-0963">Cytoplasm</keyword>
<reference evidence="12 13" key="1">
    <citation type="submission" date="2024-09" db="EMBL/GenBank/DDBJ databases">
        <authorList>
            <person name="Sun Q."/>
            <person name="Mori K."/>
        </authorList>
    </citation>
    <scope>NUCLEOTIDE SEQUENCE [LARGE SCALE GENOMIC DNA]</scope>
    <source>
        <strain evidence="12 13">NCAIM B.02621</strain>
    </source>
</reference>
<dbReference type="EMBL" id="JBHLSW010000005">
    <property type="protein sequence ID" value="MFC0633700.1"/>
    <property type="molecule type" value="Genomic_DNA"/>
</dbReference>
<evidence type="ECO:0000256" key="6">
    <source>
        <dbReference type="ARBA" id="ARBA00023244"/>
    </source>
</evidence>
<evidence type="ECO:0000256" key="1">
    <source>
        <dbReference type="ARBA" id="ARBA00004804"/>
    </source>
</evidence>
<evidence type="ECO:0000256" key="9">
    <source>
        <dbReference type="RuleBase" id="RU004169"/>
    </source>
</evidence>
<dbReference type="InterPro" id="IPR038071">
    <property type="entry name" value="UROD/MetE-like_sf"/>
</dbReference>